<evidence type="ECO:0000259" key="13">
    <source>
        <dbReference type="SMART" id="SM00355"/>
    </source>
</evidence>
<dbReference type="InParanoid" id="C3Y5R3"/>
<dbReference type="eggNOG" id="KOG1721">
    <property type="taxonomic scope" value="Eukaryota"/>
</dbReference>
<feature type="region of interest" description="Disordered" evidence="12">
    <location>
        <begin position="1564"/>
        <end position="1611"/>
    </location>
</feature>
<keyword evidence="5" id="KW-0677">Repeat</keyword>
<feature type="compositionally biased region" description="Polar residues" evidence="12">
    <location>
        <begin position="3151"/>
        <end position="3160"/>
    </location>
</feature>
<dbReference type="GO" id="GO:0003677">
    <property type="term" value="F:DNA binding"/>
    <property type="evidence" value="ECO:0007669"/>
    <property type="project" value="UniProtKB-KW"/>
</dbReference>
<feature type="compositionally biased region" description="Polar residues" evidence="12">
    <location>
        <begin position="2844"/>
        <end position="2858"/>
    </location>
</feature>
<dbReference type="PANTHER" id="PTHR15507:SF17">
    <property type="entry name" value="C2H2-TYPE DOMAIN-CONTAINING PROTEIN"/>
    <property type="match status" value="1"/>
</dbReference>
<keyword evidence="11" id="KW-0539">Nucleus</keyword>
<feature type="region of interest" description="Disordered" evidence="12">
    <location>
        <begin position="2198"/>
        <end position="2222"/>
    </location>
</feature>
<feature type="compositionally biased region" description="Low complexity" evidence="12">
    <location>
        <begin position="2682"/>
        <end position="2696"/>
    </location>
</feature>
<feature type="compositionally biased region" description="Basic and acidic residues" evidence="12">
    <location>
        <begin position="2669"/>
        <end position="2681"/>
    </location>
</feature>
<sequence length="3269" mass="358385">MADVTWYMSESAEAVAEELSRLLLSLESLSDDEDVAEQYLNKFREIVDAHLPEGPVVGMEEGIAVVQAAVEKFVQARQNFSEGLACMQWLASSLATLCAQYVVDLNYQHLPVETKVKFVATVSMANELLQPYGHEDFLEVLLAARQPWPPVFLRILQGKASDMSEVDVHLSREPSLLMEYRVRSLQAHGAMDDASTLAQYCMNHPSHRDLLFFREMFLLCQWQAGKVDNIKRQVQFIESAKLYLIVEHFVAEGMLELAATVSTSYLIHQWKKGEYCCNKELVRQWCHIQHPVEGPTTTILDSARTLAFKNDPKVLHLLYFAEALHKEVGKDSMPLVADLLLRAVEMDKPVTDPFFHPNAAEDKTGYHHSAPTILSYMAVLLEGDYEIRCASQLTSFSISPDLDQYYVVEAVVNLPEEVQGTGVNLSRHKRRDILKTLRKLRPRSCGLHPEMSWQQLKPHMLKLLTSEERNTLLQEHVEAECDISAFEEIGKSPCKATVSKPRLTEKESVCAEVESDEEDLTLLLSDSDDGSCGPVSPIFSGARYGLDFATPPRPPKATSIVDNVANDSPFVGEEEVIVCENEGRSPAYGDKWKQAESMEESISVSQDGWLEPVANDAVRSTPDSTETVSMDKMVDTDDLLARIIKDKVEEVASNRNSSVLSNGYDEDKHQKRSSTQGEHRKEHPAGQGVRKPHKNLRHVTLHDLLWKTNPEDFDFTTSTEEEAVNEVSVSPADASCGDCQQPVDKEEQSMNLECTETLDLDAVESVPCDVVGLDRMEEPHSKYGGTLGEWGGFVPPEPLKIYTHSSDQSEEIVSCHSPEKGNHQGDLSDFTLTRDLMAENGNADLLKIKMADFVDSMDQGGPCGSVLLVDLENCSAPDNTIAAAEMRMAAHLGHQKSADTSAEAGGATGGSNQNMVTSRKNIFEAISTVTNATERQDRGPFISPSSKGEKDGSKAKRRPSKLSSQQGLQRDAGVPNRSRLHDSDSMHTVAPVHSLDPTWKNTWNSSASSLSSRGDTTSSHEGYDGSSEYSTETGEGMESGLHPIQGPSRPEKMQSDRNFWTGFDFRQNNVTHGVDGMDEIVSKTKEKSMLEPAELKNRSLDSRDKKSAPTAKPLQFNKLRQMLSEGKASQARPYNDQSGTMTGQGTYSDQRGTVRLSKEHTDKVLGTQKRGNSPYLSERTIGVNTDDACNTDLEYMMRHGELYSSGLADLDRRDSASATDSTFVEKAKGTQENVMRGELLHIPRPFLATKKRRKGMIGVGPTAIQKRESYKCGCCTFQTIYVGNIKRHMNRHGDHIKRYSKDISFVCQYCEYSSSTRMEVITHMTSSHQHNFPNSSLDPWTTDLPFGHAAAATLATKDIFDGKEQISYDHQSFASSREDFVPMSGINDAKVNGSKSKIGTKKRKGKCPQNLAEIRKKTCAELAAKGIPHLQDIDSLKDSGIQGKEDPERKTEERYWQADNPSLMMPMPSRNDGVTSTDRILTLRPTKQLPQTSFDNFVSPSNEEHLTLLLQPVKDTMLAVPTTMPEASHPKFDTNASTNEMPIFSHHSFSPPVRMSPMVSPPVMLMASPPTTLSPTENTSPPKKSSHVSLSRDKDENQNFASPTVKSASKRKGKKDYKASFLYNLLTDKDEMKDVVRSPGADPSMQSRCNESLSVVTPLFPQEVEIPMIQGLSPAPMSMSSAPLNVSPASGNMSPAILNMSPAYMLPQTAFAANIPNRHNFATFSPFQTGLQSTVGCYNVGSLPLVDTAQGFRRDEGLFVPADKKKRSRKGKSSNSRKQSTSAVNAGASPTVLNIPPQAKYSPRRHVPDSSIPTFRPSPSQSKPGSRRWINDQHSRYMSGLTDVTPYGEPDETLWQSQADWWHSPQHGQNPAHARSKPAQTSPAAWPKTHTVTTNEVQPLDLRTTPTFRSSFSANHMWASHYAVADNSSACSSLRQSQREPVDNNGKVSSPMRMDQISSSLHAQSQGCPPPTENVQIQDSEGEGQVLARRPLTVPYIPAYEHCTASNDIAVNGCSISTVAKGSSSYESDQPTSMAATTKKARGKSAASSAEQNENTRMTSGDAVEVWKADSVDRQESNRLTLAQLAASPNEARGIDITGNEMVAWDSGTSETAAGHIDDGPKDDTDEENVGELDTGKAPDIEPSHIHLHSESESSALVATSKEPEDSLFVNKDNFFDDDIPVADSTITAHSCLTTEESVDTNRTASEVEPAQSPLTNDKPSDDDVIPLSEVQLTQGHISSGGSVPAEERKTATGMVAVHGSLTNDKDPPVVYAEVETGQTCKSEPEPTSKDEALQTCKVEPKQTCSVEPVKTCNIEPEHACNSATRTVDTIDEPVGNSSIDGKDAVFANNRTVDVFKGKQSTSLEGNRCSASLPQSKTLADRKLTIPEQIPKTKDDKPSFHYADREQADNTGYRGPVTRKRMSTDTAQANDNSSDQRKKFKISLQKSLSAGRKKRASPTVSNITTETASFSSDALKIKNEASEEGLTSQQREESVQPAGLDPCTSVKASKDSKGAELMEGDVLHDPCVTPQKKEKTCKHSPKRSSVCDIQKAEMPSSKEELNAVDKLVTEASEEAASLQRLEDSSPTKTSVSSEPCESKGDLQSLEVFSQNIPVPKENAKRSQKMGRFRGRRGRAVAQRSYQQETTAAHTDNESGRYASEEDSTTCKVSVDRKGEDSKREISSSLGNGLRKSSSLKSRTKPLLHCTDEAATSESSKSQGSLQKSPSSKQGRKKQAVKSQQKLNPGSAEVFANKMSEDDALGLQDKSLEGSHNKEKVPLVRGRTVRRRVATQRMTQYLLSSAEEDSGAEVPGSYQFVQKPSSTTQVKSQVTKQTVKRQQKRKSTGGRTVSDSKGSSLETISAVGHEHGSKDSQEPTSSEPLAGSACCNEVSNLTGSQEAETAVLASSPGTDPTPSEVITLEGRKSQKKNRSNCLVIQKSEKAAEATRRSVRKRVPTCKILGKTVAVFSKHKSHISKGRSKEESDQDSLVLFNPQNTGWTYSREDKKRYQEKSALPEEKGTETIDPPSTESVELEMPIKKEENMNPVEDNIPAPHTNPNKTPVMEKDTTGRRLRSRSPTSVSVTIARGETRENMIDPSVMEEAAAGPSNLTSGKAMATRQRRNRSEEDLSKVLLPENSSLMVESTKRKKSNKTIKGSASPTDGSLRKAAGTAVNSASGRTAVKSSKSKQYCVPIPASGKKSRHNQTFGNIKSSKKPTPCSASRSTGVKTKVMRKGKPEATPRRKKSAGTGEPPRLLVTKGKVSPKVRKGFQ</sequence>
<feature type="region of interest" description="Disordered" evidence="12">
    <location>
        <begin position="1862"/>
        <end position="1892"/>
    </location>
</feature>
<feature type="compositionally biased region" description="Basic residues" evidence="12">
    <location>
        <begin position="3260"/>
        <end position="3269"/>
    </location>
</feature>
<evidence type="ECO:0000256" key="1">
    <source>
        <dbReference type="ARBA" id="ARBA00004123"/>
    </source>
</evidence>
<evidence type="ECO:0000256" key="9">
    <source>
        <dbReference type="ARBA" id="ARBA00023125"/>
    </source>
</evidence>
<feature type="region of interest" description="Disordered" evidence="12">
    <location>
        <begin position="1932"/>
        <end position="1951"/>
    </location>
</feature>
<feature type="region of interest" description="Disordered" evidence="12">
    <location>
        <begin position="1384"/>
        <end position="1404"/>
    </location>
</feature>
<feature type="compositionally biased region" description="Basic and acidic residues" evidence="12">
    <location>
        <begin position="2508"/>
        <end position="2524"/>
    </location>
</feature>
<dbReference type="SMART" id="SM00355">
    <property type="entry name" value="ZnF_C2H2"/>
    <property type="match status" value="2"/>
</dbReference>
<feature type="region of interest" description="Disordered" evidence="12">
    <location>
        <begin position="2387"/>
        <end position="2561"/>
    </location>
</feature>
<evidence type="ECO:0000256" key="6">
    <source>
        <dbReference type="ARBA" id="ARBA00022771"/>
    </source>
</evidence>
<dbReference type="Gene3D" id="3.30.160.60">
    <property type="entry name" value="Classic Zinc Finger"/>
    <property type="match status" value="1"/>
</dbReference>
<dbReference type="STRING" id="7739.C3Y5R3"/>
<dbReference type="InterPro" id="IPR052251">
    <property type="entry name" value="GH-ZnFinger_Regulators"/>
</dbReference>
<evidence type="ECO:0000256" key="5">
    <source>
        <dbReference type="ARBA" id="ARBA00022737"/>
    </source>
</evidence>
<keyword evidence="3" id="KW-0597">Phosphoprotein</keyword>
<evidence type="ECO:0000256" key="3">
    <source>
        <dbReference type="ARBA" id="ARBA00022553"/>
    </source>
</evidence>
<proteinExistence type="inferred from homology"/>
<feature type="compositionally biased region" description="Low complexity" evidence="12">
    <location>
        <begin position="1002"/>
        <end position="1019"/>
    </location>
</feature>
<dbReference type="InterPro" id="IPR013087">
    <property type="entry name" value="Znf_C2H2_type"/>
</dbReference>
<evidence type="ECO:0000256" key="11">
    <source>
        <dbReference type="ARBA" id="ARBA00023242"/>
    </source>
</evidence>
<feature type="domain" description="C2H2-type" evidence="13">
    <location>
        <begin position="1305"/>
        <end position="1328"/>
    </location>
</feature>
<dbReference type="InterPro" id="IPR057986">
    <property type="entry name" value="TPR_Rlf/292/654"/>
</dbReference>
<evidence type="ECO:0000256" key="7">
    <source>
        <dbReference type="ARBA" id="ARBA00022833"/>
    </source>
</evidence>
<feature type="compositionally biased region" description="Basic and acidic residues" evidence="12">
    <location>
        <begin position="2134"/>
        <end position="2143"/>
    </location>
</feature>
<feature type="region of interest" description="Disordered" evidence="12">
    <location>
        <begin position="2968"/>
        <end position="3269"/>
    </location>
</feature>
<evidence type="ECO:0000256" key="4">
    <source>
        <dbReference type="ARBA" id="ARBA00022723"/>
    </source>
</evidence>
<feature type="region of interest" description="Disordered" evidence="12">
    <location>
        <begin position="894"/>
        <end position="916"/>
    </location>
</feature>
<evidence type="ECO:0000256" key="10">
    <source>
        <dbReference type="ARBA" id="ARBA00023163"/>
    </source>
</evidence>
<keyword evidence="7" id="KW-0862">Zinc</keyword>
<dbReference type="GO" id="GO:0005634">
    <property type="term" value="C:nucleus"/>
    <property type="evidence" value="ECO:0007669"/>
    <property type="project" value="UniProtKB-SubCell"/>
</dbReference>
<dbReference type="PANTHER" id="PTHR15507">
    <property type="entry name" value="ZINC FINGER PROTEIN RLF"/>
    <property type="match status" value="1"/>
</dbReference>
<accession>C3Y5R3</accession>
<evidence type="ECO:0000256" key="12">
    <source>
        <dbReference type="SAM" id="MobiDB-lite"/>
    </source>
</evidence>
<feature type="compositionally biased region" description="Polar residues" evidence="12">
    <location>
        <begin position="1811"/>
        <end position="1824"/>
    </location>
</feature>
<dbReference type="Pfam" id="PF25580">
    <property type="entry name" value="TPR_Rlf"/>
    <property type="match status" value="1"/>
</dbReference>
<feature type="region of interest" description="Disordered" evidence="12">
    <location>
        <begin position="654"/>
        <end position="694"/>
    </location>
</feature>
<feature type="region of interest" description="Disordered" evidence="12">
    <location>
        <begin position="2111"/>
        <end position="2143"/>
    </location>
</feature>
<feature type="compositionally biased region" description="Polar residues" evidence="12">
    <location>
        <begin position="2458"/>
        <end position="2472"/>
    </location>
</feature>
<dbReference type="EMBL" id="GG666487">
    <property type="protein sequence ID" value="EEN64310.1"/>
    <property type="molecule type" value="Genomic_DNA"/>
</dbReference>
<dbReference type="GO" id="GO:0008270">
    <property type="term" value="F:zinc ion binding"/>
    <property type="evidence" value="ECO:0007669"/>
    <property type="project" value="UniProtKB-KW"/>
</dbReference>
<comment type="similarity">
    <text evidence="2">Belongs to the krueppel C2H2-type zinc-finger protein family.</text>
</comment>
<keyword evidence="8" id="KW-0805">Transcription regulation</keyword>
<feature type="compositionally biased region" description="Basic and acidic residues" evidence="12">
    <location>
        <begin position="3000"/>
        <end position="3020"/>
    </location>
</feature>
<feature type="compositionally biased region" description="Polar residues" evidence="12">
    <location>
        <begin position="2586"/>
        <end position="2595"/>
    </location>
</feature>
<evidence type="ECO:0000313" key="14">
    <source>
        <dbReference type="EMBL" id="EEN64310.1"/>
    </source>
</evidence>
<feature type="compositionally biased region" description="Basic and acidic residues" evidence="12">
    <location>
        <begin position="2863"/>
        <end position="2872"/>
    </location>
</feature>
<feature type="region of interest" description="Disordered" evidence="12">
    <location>
        <begin position="2020"/>
        <end position="2060"/>
    </location>
</feature>
<feature type="compositionally biased region" description="Polar residues" evidence="12">
    <location>
        <begin position="2639"/>
        <end position="2649"/>
    </location>
</feature>
<comment type="subcellular location">
    <subcellularLocation>
        <location evidence="1">Nucleus</location>
    </subcellularLocation>
</comment>
<evidence type="ECO:0000256" key="2">
    <source>
        <dbReference type="ARBA" id="ARBA00006991"/>
    </source>
</evidence>
<feature type="compositionally biased region" description="Polar residues" evidence="12">
    <location>
        <begin position="1598"/>
        <end position="1607"/>
    </location>
</feature>
<gene>
    <name evidence="14" type="ORF">BRAFLDRAFT_89277</name>
</gene>
<feature type="compositionally biased region" description="Polar residues" evidence="12">
    <location>
        <begin position="3170"/>
        <end position="3186"/>
    </location>
</feature>
<feature type="region of interest" description="Disordered" evidence="12">
    <location>
        <begin position="1757"/>
        <end position="1831"/>
    </location>
</feature>
<organism>
    <name type="scientific">Branchiostoma floridae</name>
    <name type="common">Florida lancelet</name>
    <name type="synonym">Amphioxus</name>
    <dbReference type="NCBI Taxonomy" id="7739"/>
    <lineage>
        <taxon>Eukaryota</taxon>
        <taxon>Metazoa</taxon>
        <taxon>Chordata</taxon>
        <taxon>Cephalochordata</taxon>
        <taxon>Leptocardii</taxon>
        <taxon>Amphioxiformes</taxon>
        <taxon>Branchiostomatidae</taxon>
        <taxon>Branchiostoma</taxon>
    </lineage>
</organism>
<feature type="region of interest" description="Disordered" evidence="12">
    <location>
        <begin position="1956"/>
        <end position="1983"/>
    </location>
</feature>
<feature type="compositionally biased region" description="Basic and acidic residues" evidence="12">
    <location>
        <begin position="2387"/>
        <end position="2408"/>
    </location>
</feature>
<feature type="compositionally biased region" description="Polar residues" evidence="12">
    <location>
        <begin position="1135"/>
        <end position="1151"/>
    </location>
</feature>
<feature type="domain" description="C2H2-type" evidence="13">
    <location>
        <begin position="1270"/>
        <end position="1292"/>
    </location>
</feature>
<name>C3Y5R3_BRAFL</name>
<feature type="compositionally biased region" description="Basic residues" evidence="12">
    <location>
        <begin position="2621"/>
        <end position="2634"/>
    </location>
</feature>
<feature type="compositionally biased region" description="Polar residues" evidence="12">
    <location>
        <begin position="2424"/>
        <end position="2433"/>
    </location>
</feature>
<feature type="compositionally biased region" description="Low complexity" evidence="12">
    <location>
        <begin position="2820"/>
        <end position="2832"/>
    </location>
</feature>
<feature type="compositionally biased region" description="Polar residues" evidence="12">
    <location>
        <begin position="1956"/>
        <end position="1979"/>
    </location>
</feature>
<feature type="compositionally biased region" description="Polar residues" evidence="12">
    <location>
        <begin position="2709"/>
        <end position="2728"/>
    </location>
</feature>
<feature type="compositionally biased region" description="Polar residues" evidence="12">
    <location>
        <begin position="2888"/>
        <end position="2898"/>
    </location>
</feature>
<feature type="region of interest" description="Disordered" evidence="12">
    <location>
        <begin position="1083"/>
        <end position="1151"/>
    </location>
</feature>
<keyword evidence="6" id="KW-0863">Zinc-finger</keyword>
<feature type="compositionally biased region" description="Basic residues" evidence="12">
    <location>
        <begin position="2833"/>
        <end position="2843"/>
    </location>
</feature>
<keyword evidence="9" id="KW-0238">DNA-binding</keyword>
<keyword evidence="4" id="KW-0479">Metal-binding</keyword>
<feature type="compositionally biased region" description="Basic and acidic residues" evidence="12">
    <location>
        <begin position="2765"/>
        <end position="2777"/>
    </location>
</feature>
<evidence type="ECO:0000256" key="8">
    <source>
        <dbReference type="ARBA" id="ARBA00023015"/>
    </source>
</evidence>
<protein>
    <recommendedName>
        <fullName evidence="13">C2H2-type domain-containing protein</fullName>
    </recommendedName>
</protein>
<feature type="region of interest" description="Disordered" evidence="12">
    <location>
        <begin position="929"/>
        <end position="1055"/>
    </location>
</feature>
<feature type="compositionally biased region" description="Polar residues" evidence="12">
    <location>
        <begin position="1571"/>
        <end position="1589"/>
    </location>
</feature>
<feature type="region of interest" description="Disordered" evidence="12">
    <location>
        <begin position="2574"/>
        <end position="2782"/>
    </location>
</feature>
<keyword evidence="10" id="KW-0804">Transcription</keyword>
<reference evidence="14" key="1">
    <citation type="journal article" date="2008" name="Nature">
        <title>The amphioxus genome and the evolution of the chordate karyotype.</title>
        <authorList>
            <consortium name="US DOE Joint Genome Institute (JGI-PGF)"/>
            <person name="Putnam N.H."/>
            <person name="Butts T."/>
            <person name="Ferrier D.E.K."/>
            <person name="Furlong R.F."/>
            <person name="Hellsten U."/>
            <person name="Kawashima T."/>
            <person name="Robinson-Rechavi M."/>
            <person name="Shoguchi E."/>
            <person name="Terry A."/>
            <person name="Yu J.-K."/>
            <person name="Benito-Gutierrez E.L."/>
            <person name="Dubchak I."/>
            <person name="Garcia-Fernandez J."/>
            <person name="Gibson-Brown J.J."/>
            <person name="Grigoriev I.V."/>
            <person name="Horton A.C."/>
            <person name="de Jong P.J."/>
            <person name="Jurka J."/>
            <person name="Kapitonov V.V."/>
            <person name="Kohara Y."/>
            <person name="Kuroki Y."/>
            <person name="Lindquist E."/>
            <person name="Lucas S."/>
            <person name="Osoegawa K."/>
            <person name="Pennacchio L.A."/>
            <person name="Salamov A.A."/>
            <person name="Satou Y."/>
            <person name="Sauka-Spengler T."/>
            <person name="Schmutz J."/>
            <person name="Shin-I T."/>
            <person name="Toyoda A."/>
            <person name="Bronner-Fraser M."/>
            <person name="Fujiyama A."/>
            <person name="Holland L.Z."/>
            <person name="Holland P.W.H."/>
            <person name="Satoh N."/>
            <person name="Rokhsar D.S."/>
        </authorList>
    </citation>
    <scope>NUCLEOTIDE SEQUENCE [LARGE SCALE GENOMIC DNA]</scope>
    <source>
        <strain evidence="14">S238N-H82</strain>
        <tissue evidence="14">Testes</tissue>
    </source>
</reference>
<feature type="region of interest" description="Disordered" evidence="12">
    <location>
        <begin position="2799"/>
        <end position="2930"/>
    </location>
</feature>
<feature type="compositionally biased region" description="Polar residues" evidence="12">
    <location>
        <begin position="2020"/>
        <end position="2034"/>
    </location>
</feature>
<feature type="compositionally biased region" description="Basic and acidic residues" evidence="12">
    <location>
        <begin position="1083"/>
        <end position="1107"/>
    </location>
</feature>